<evidence type="ECO:0000313" key="4">
    <source>
        <dbReference type="Proteomes" id="UP000663828"/>
    </source>
</evidence>
<dbReference type="InterPro" id="IPR029526">
    <property type="entry name" value="PGBD"/>
</dbReference>
<feature type="compositionally biased region" description="Low complexity" evidence="1">
    <location>
        <begin position="16"/>
        <end position="28"/>
    </location>
</feature>
<proteinExistence type="predicted"/>
<feature type="compositionally biased region" description="Acidic residues" evidence="1">
    <location>
        <begin position="46"/>
        <end position="63"/>
    </location>
</feature>
<accession>A0A815G0L9</accession>
<feature type="region of interest" description="Disordered" evidence="1">
    <location>
        <begin position="1"/>
        <end position="91"/>
    </location>
</feature>
<feature type="region of interest" description="Disordered" evidence="1">
    <location>
        <begin position="511"/>
        <end position="531"/>
    </location>
</feature>
<keyword evidence="4" id="KW-1185">Reference proteome</keyword>
<feature type="compositionally biased region" description="Basic and acidic residues" evidence="1">
    <location>
        <begin position="29"/>
        <end position="39"/>
    </location>
</feature>
<dbReference type="EMBL" id="CAJNOR010002725">
    <property type="protein sequence ID" value="CAF1332357.1"/>
    <property type="molecule type" value="Genomic_DNA"/>
</dbReference>
<evidence type="ECO:0000256" key="1">
    <source>
        <dbReference type="SAM" id="MobiDB-lite"/>
    </source>
</evidence>
<dbReference type="AlphaFoldDB" id="A0A815G0L9"/>
<feature type="domain" description="PiggyBac transposable element-derived protein" evidence="2">
    <location>
        <begin position="125"/>
        <end position="485"/>
    </location>
</feature>
<sequence length="946" mass="109792">MRTIIAGTSRKRTREISPIDSSTDLDSIISKDDDSKSDRSFSPAETESDDTSTDELISNEDDSSPSTSNDGDDDETVHPTGQPESVEKGGIVWTTESKSVHGRLQKINILKKKPGEATSVETIIDAFKLFITDDILDEIVLQTNKYAKRHIDQVNQRRSNATSYRTTQIRWIDLDRVELEALIGLLIESGVRHSNHASTDELWDISRSVPVYHATMSMERFKYLMRFLRFDDRQRRDSADRRAPIRSIFQRFVKQLPRHFTPSENVTVDEQLVPFRGRCSFIQYMPKKPAKYGLKFWLLCDVNSRYVLALDLYTGKEGNVAQKNLATNVVLRLVDQLPANIKQDRNVTYDRYFTSLDVSQALLERKMSSLGVVDRKRRFVPNELKLTRDDLYSSWFYFCEQTTILSYQAKDKKPPVILLSTSHEFSEVFDDEKRLPCMIHDYNQTKVGVDLVDQCISNYSVRRITRRWPMMVFYNMVDIAAINAMTVWVSHNPEWNSRPTQTRHRFLSSLSQSLMTPHQKRRSESSSLSSKTKLALRSLGYELKQPTPLAQDCNGELIKTKKRCYLCPSHPGRKNSFKLNIVNSSMYSIARTLVQKKQNVVRGLIEHLPSMARLKSLTLIHCDVTDTNQLITFKCAISRYLLTLCFLRFVLRFPNETIFDRNDYLCWLNLADCAVDEETYDDGNSSRVVLYTIPYPLDCCRQVNNHTFARRSPVSQVDNQLCWTVDQDPLSIDHSVARLQYVRFLQWNYVIQSIDPHPSLWCVMLTRLRQVNFEFHEPNTPISHRRILLEQLRQCAPTLERLTLWWHDTLHLLDIDAPWPSIERFFVRLRYNEEDNPPASLVGRLASHKVFPRLRYLTFLGPRRFMLEPLTVMVKCILDWLDALLSSSSIFTVLHLNKGCFFHRTRPAITRSTFKTLLQQHARLGGEQGSPARVMIDSNEEIILWL</sequence>
<dbReference type="PANTHER" id="PTHR46599">
    <property type="entry name" value="PIGGYBAC TRANSPOSABLE ELEMENT-DERIVED PROTEIN 4"/>
    <property type="match status" value="1"/>
</dbReference>
<comment type="caution">
    <text evidence="3">The sequence shown here is derived from an EMBL/GenBank/DDBJ whole genome shotgun (WGS) entry which is preliminary data.</text>
</comment>
<evidence type="ECO:0000313" key="3">
    <source>
        <dbReference type="EMBL" id="CAF1332357.1"/>
    </source>
</evidence>
<dbReference type="PANTHER" id="PTHR46599:SF6">
    <property type="entry name" value="DUAL SPECIFICITY PHOSPHATASE 26"/>
    <property type="match status" value="1"/>
</dbReference>
<reference evidence="3" key="1">
    <citation type="submission" date="2021-02" db="EMBL/GenBank/DDBJ databases">
        <authorList>
            <person name="Nowell W R."/>
        </authorList>
    </citation>
    <scope>NUCLEOTIDE SEQUENCE</scope>
</reference>
<dbReference type="Pfam" id="PF13843">
    <property type="entry name" value="DDE_Tnp_1_7"/>
    <property type="match status" value="1"/>
</dbReference>
<name>A0A815G0L9_ADIRI</name>
<protein>
    <recommendedName>
        <fullName evidence="2">PiggyBac transposable element-derived protein domain-containing protein</fullName>
    </recommendedName>
</protein>
<organism evidence="3 4">
    <name type="scientific">Adineta ricciae</name>
    <name type="common">Rotifer</name>
    <dbReference type="NCBI Taxonomy" id="249248"/>
    <lineage>
        <taxon>Eukaryota</taxon>
        <taxon>Metazoa</taxon>
        <taxon>Spiralia</taxon>
        <taxon>Gnathifera</taxon>
        <taxon>Rotifera</taxon>
        <taxon>Eurotatoria</taxon>
        <taxon>Bdelloidea</taxon>
        <taxon>Adinetida</taxon>
        <taxon>Adinetidae</taxon>
        <taxon>Adineta</taxon>
    </lineage>
</organism>
<evidence type="ECO:0000259" key="2">
    <source>
        <dbReference type="Pfam" id="PF13843"/>
    </source>
</evidence>
<dbReference type="Proteomes" id="UP000663828">
    <property type="component" value="Unassembled WGS sequence"/>
</dbReference>
<gene>
    <name evidence="3" type="ORF">XAT740_LOCUS30500</name>
</gene>